<dbReference type="SUPFAM" id="SSF46785">
    <property type="entry name" value="Winged helix' DNA-binding domain"/>
    <property type="match status" value="1"/>
</dbReference>
<dbReference type="PANTHER" id="PTHR30346">
    <property type="entry name" value="TRANSCRIPTIONAL DUAL REGULATOR HCAR-RELATED"/>
    <property type="match status" value="1"/>
</dbReference>
<evidence type="ECO:0000256" key="1">
    <source>
        <dbReference type="ARBA" id="ARBA00009437"/>
    </source>
</evidence>
<evidence type="ECO:0000256" key="4">
    <source>
        <dbReference type="ARBA" id="ARBA00023159"/>
    </source>
</evidence>
<dbReference type="InterPro" id="IPR036388">
    <property type="entry name" value="WH-like_DNA-bd_sf"/>
</dbReference>
<keyword evidence="4" id="KW-0010">Activator</keyword>
<dbReference type="InterPro" id="IPR005119">
    <property type="entry name" value="LysR_subst-bd"/>
</dbReference>
<organism evidence="7 8">
    <name type="scientific">Shewanella corallii</name>
    <dbReference type="NCBI Taxonomy" id="560080"/>
    <lineage>
        <taxon>Bacteria</taxon>
        <taxon>Pseudomonadati</taxon>
        <taxon>Pseudomonadota</taxon>
        <taxon>Gammaproteobacteria</taxon>
        <taxon>Alteromonadales</taxon>
        <taxon>Shewanellaceae</taxon>
        <taxon>Shewanella</taxon>
    </lineage>
</organism>
<dbReference type="InterPro" id="IPR036390">
    <property type="entry name" value="WH_DNA-bd_sf"/>
</dbReference>
<dbReference type="EMBL" id="JAKIKT010000002">
    <property type="protein sequence ID" value="MCL2913536.1"/>
    <property type="molecule type" value="Genomic_DNA"/>
</dbReference>
<evidence type="ECO:0000256" key="2">
    <source>
        <dbReference type="ARBA" id="ARBA00023015"/>
    </source>
</evidence>
<keyword evidence="2" id="KW-0805">Transcription regulation</keyword>
<dbReference type="PROSITE" id="PS50931">
    <property type="entry name" value="HTH_LYSR"/>
    <property type="match status" value="1"/>
</dbReference>
<dbReference type="CDD" id="cd05466">
    <property type="entry name" value="PBP2_LTTR_substrate"/>
    <property type="match status" value="1"/>
</dbReference>
<gene>
    <name evidence="7" type="ORF">L2725_07005</name>
</gene>
<dbReference type="PANTHER" id="PTHR30346:SF26">
    <property type="entry name" value="HYDROGEN PEROXIDE-INDUCIBLE GENES ACTIVATOR"/>
    <property type="match status" value="1"/>
</dbReference>
<dbReference type="SUPFAM" id="SSF53850">
    <property type="entry name" value="Periplasmic binding protein-like II"/>
    <property type="match status" value="1"/>
</dbReference>
<dbReference type="PRINTS" id="PR00039">
    <property type="entry name" value="HTHLYSR"/>
</dbReference>
<keyword evidence="8" id="KW-1185">Reference proteome</keyword>
<keyword evidence="3" id="KW-0238">DNA-binding</keyword>
<keyword evidence="5" id="KW-0804">Transcription</keyword>
<evidence type="ECO:0000313" key="8">
    <source>
        <dbReference type="Proteomes" id="UP001202831"/>
    </source>
</evidence>
<dbReference type="Pfam" id="PF03466">
    <property type="entry name" value="LysR_substrate"/>
    <property type="match status" value="1"/>
</dbReference>
<accession>A0ABT0N511</accession>
<dbReference type="RefSeq" id="WP_249248285.1">
    <property type="nucleotide sequence ID" value="NZ_JAKIKT010000002.1"/>
</dbReference>
<reference evidence="7 8" key="1">
    <citation type="submission" date="2022-01" db="EMBL/GenBank/DDBJ databases">
        <title>Whole genome-based taxonomy of the Shewanellaceae.</title>
        <authorList>
            <person name="Martin-Rodriguez A.J."/>
        </authorList>
    </citation>
    <scope>NUCLEOTIDE SEQUENCE [LARGE SCALE GENOMIC DNA]</scope>
    <source>
        <strain evidence="7 8">DSM 21332</strain>
    </source>
</reference>
<sequence>MDLRGLKYFQAVYEQGSVSGAARVCFISQPSISSAIAQLEQQLGVELFVRHPRGVFPTAAADSLYPYVKEMTNGEKVILGLFSNTPAPVPLRLGLMRSLGAKRMSHLLTAITERVEHLELTLVDPNEPCDARVILSSGADSHQEFIPVWTDSYYLALPASWPLAQKELIELQELDGLAFINRSPCEALDRLKGRMTEQGVKFQPRANIRTIEYAWPLVAAGVGAALLPDWQEIRDVPEIQLRPIKCDPIVQTIGLSVRNDRRHNPVIKEVIAACNEQGDLVPAS</sequence>
<comment type="caution">
    <text evidence="7">The sequence shown here is derived from an EMBL/GenBank/DDBJ whole genome shotgun (WGS) entry which is preliminary data.</text>
</comment>
<protein>
    <submittedName>
        <fullName evidence="7">LysR family transcriptional regulator</fullName>
    </submittedName>
</protein>
<dbReference type="Gene3D" id="1.10.10.10">
    <property type="entry name" value="Winged helix-like DNA-binding domain superfamily/Winged helix DNA-binding domain"/>
    <property type="match status" value="1"/>
</dbReference>
<dbReference type="Gene3D" id="3.40.190.10">
    <property type="entry name" value="Periplasmic binding protein-like II"/>
    <property type="match status" value="2"/>
</dbReference>
<name>A0ABT0N511_9GAMM</name>
<evidence type="ECO:0000256" key="3">
    <source>
        <dbReference type="ARBA" id="ARBA00023125"/>
    </source>
</evidence>
<comment type="similarity">
    <text evidence="1">Belongs to the LysR transcriptional regulatory family.</text>
</comment>
<dbReference type="Proteomes" id="UP001202831">
    <property type="component" value="Unassembled WGS sequence"/>
</dbReference>
<evidence type="ECO:0000256" key="5">
    <source>
        <dbReference type="ARBA" id="ARBA00023163"/>
    </source>
</evidence>
<feature type="domain" description="HTH lysR-type" evidence="6">
    <location>
        <begin position="1"/>
        <end position="58"/>
    </location>
</feature>
<evidence type="ECO:0000313" key="7">
    <source>
        <dbReference type="EMBL" id="MCL2913536.1"/>
    </source>
</evidence>
<evidence type="ECO:0000259" key="6">
    <source>
        <dbReference type="PROSITE" id="PS50931"/>
    </source>
</evidence>
<proteinExistence type="inferred from homology"/>
<dbReference type="Pfam" id="PF00126">
    <property type="entry name" value="HTH_1"/>
    <property type="match status" value="1"/>
</dbReference>
<dbReference type="InterPro" id="IPR000847">
    <property type="entry name" value="LysR_HTH_N"/>
</dbReference>